<dbReference type="InterPro" id="IPR050745">
    <property type="entry name" value="Multifunctional_regulatory"/>
</dbReference>
<accession>A0A964FGT0</accession>
<evidence type="ECO:0000313" key="5">
    <source>
        <dbReference type="Proteomes" id="UP000729733"/>
    </source>
</evidence>
<dbReference type="Proteomes" id="UP000729733">
    <property type="component" value="Unassembled WGS sequence"/>
</dbReference>
<organism evidence="4 5">
    <name type="scientific">Waterburya agarophytonicola KI4</name>
    <dbReference type="NCBI Taxonomy" id="2874699"/>
    <lineage>
        <taxon>Bacteria</taxon>
        <taxon>Bacillati</taxon>
        <taxon>Cyanobacteriota</taxon>
        <taxon>Cyanophyceae</taxon>
        <taxon>Pleurocapsales</taxon>
        <taxon>Hyellaceae</taxon>
        <taxon>Waterburya</taxon>
        <taxon>Waterburya agarophytonicola</taxon>
    </lineage>
</organism>
<keyword evidence="2 3" id="KW-0040">ANK repeat</keyword>
<feature type="repeat" description="ANK" evidence="3">
    <location>
        <begin position="107"/>
        <end position="139"/>
    </location>
</feature>
<evidence type="ECO:0000256" key="1">
    <source>
        <dbReference type="ARBA" id="ARBA00022737"/>
    </source>
</evidence>
<dbReference type="Gene3D" id="1.25.40.20">
    <property type="entry name" value="Ankyrin repeat-containing domain"/>
    <property type="match status" value="2"/>
</dbReference>
<dbReference type="RefSeq" id="WP_229639840.1">
    <property type="nucleotide sequence ID" value="NZ_JADWDC010000012.1"/>
</dbReference>
<keyword evidence="5" id="KW-1185">Reference proteome</keyword>
<gene>
    <name evidence="4" type="ORF">I4641_07410</name>
</gene>
<evidence type="ECO:0000256" key="3">
    <source>
        <dbReference type="PROSITE-ProRule" id="PRU00023"/>
    </source>
</evidence>
<keyword evidence="1" id="KW-0677">Repeat</keyword>
<dbReference type="AlphaFoldDB" id="A0A964FGT0"/>
<dbReference type="PROSITE" id="PS50088">
    <property type="entry name" value="ANK_REPEAT"/>
    <property type="match status" value="2"/>
</dbReference>
<sequence>MSWRIFEIVDRLTQYSRKQELKLIKAIAINDLGTVKKLLQQGVNPNAKTAAKTEESLIFSIFEKNHFTLPQGSIRDRSKTLYRITANKECLSLLLEYGANPNIKDSCGCTPLEIAILWCLPDIVKLLLIRGGDPNLRDSKGITPLMKTAILGIRDARPINDKLQIVMHLIDSGAEIDAQAQDGKTALMYATGNSRIEIVELLVSSGASLSISDRFGNKACDIIDRGVTAEQRDSLQRILTQPQLNLVKYKYREFIPEGDRLLDSIL</sequence>
<evidence type="ECO:0000256" key="2">
    <source>
        <dbReference type="ARBA" id="ARBA00023043"/>
    </source>
</evidence>
<name>A0A964FGT0_9CYAN</name>
<protein>
    <submittedName>
        <fullName evidence="4">Ankyrin repeat domain-containing protein</fullName>
    </submittedName>
</protein>
<dbReference type="Pfam" id="PF00023">
    <property type="entry name" value="Ank"/>
    <property type="match status" value="1"/>
</dbReference>
<dbReference type="SMART" id="SM00248">
    <property type="entry name" value="ANK"/>
    <property type="match status" value="5"/>
</dbReference>
<reference evidence="4" key="1">
    <citation type="journal article" date="2021" name="Antonie Van Leeuwenhoek">
        <title>Draft genome and description of Waterburya agarophytonicola gen. nov. sp. nov. (Pleurocapsales, Cyanobacteria): a seaweed symbiont.</title>
        <authorList>
            <person name="Bonthond G."/>
            <person name="Shalygin S."/>
            <person name="Bayer T."/>
            <person name="Weinberger F."/>
        </authorList>
    </citation>
    <scope>NUCLEOTIDE SEQUENCE</scope>
    <source>
        <strain evidence="4">KI4</strain>
    </source>
</reference>
<dbReference type="InterPro" id="IPR002110">
    <property type="entry name" value="Ankyrin_rpt"/>
</dbReference>
<comment type="caution">
    <text evidence="4">The sequence shown here is derived from an EMBL/GenBank/DDBJ whole genome shotgun (WGS) entry which is preliminary data.</text>
</comment>
<dbReference type="Pfam" id="PF12796">
    <property type="entry name" value="Ank_2"/>
    <property type="match status" value="1"/>
</dbReference>
<dbReference type="PANTHER" id="PTHR24189:SF50">
    <property type="entry name" value="ANKYRIN REPEAT AND SOCS BOX PROTEIN 2"/>
    <property type="match status" value="1"/>
</dbReference>
<dbReference type="InterPro" id="IPR036770">
    <property type="entry name" value="Ankyrin_rpt-contain_sf"/>
</dbReference>
<dbReference type="PROSITE" id="PS50297">
    <property type="entry name" value="ANK_REP_REGION"/>
    <property type="match status" value="1"/>
</dbReference>
<evidence type="ECO:0000313" key="4">
    <source>
        <dbReference type="EMBL" id="MCC0176803.1"/>
    </source>
</evidence>
<dbReference type="PANTHER" id="PTHR24189">
    <property type="entry name" value="MYOTROPHIN"/>
    <property type="match status" value="1"/>
</dbReference>
<feature type="repeat" description="ANK" evidence="3">
    <location>
        <begin position="182"/>
        <end position="214"/>
    </location>
</feature>
<proteinExistence type="predicted"/>
<dbReference type="SUPFAM" id="SSF48403">
    <property type="entry name" value="Ankyrin repeat"/>
    <property type="match status" value="1"/>
</dbReference>
<dbReference type="EMBL" id="JADWDC010000012">
    <property type="protein sequence ID" value="MCC0176803.1"/>
    <property type="molecule type" value="Genomic_DNA"/>
</dbReference>